<dbReference type="EMBL" id="MN740210">
    <property type="protein sequence ID" value="QHT93828.1"/>
    <property type="molecule type" value="Genomic_DNA"/>
</dbReference>
<organism evidence="1">
    <name type="scientific">viral metagenome</name>
    <dbReference type="NCBI Taxonomy" id="1070528"/>
    <lineage>
        <taxon>unclassified sequences</taxon>
        <taxon>metagenomes</taxon>
        <taxon>organismal metagenomes</taxon>
    </lineage>
</organism>
<name>A0A6C0IKW0_9ZZZZ</name>
<sequence length="243" mass="29101">MTNELFIIVAPPICAAIGYLGKYFVDRIEKAKEGRKTRKLKAIENKLKNFFYPFYSNLKRENLIFQRILLFFKENQNNTTTNEKNLYMKIFWGLDTEILNIHNENQELIKNNFVEMHFSNDVANLIMIYDEHVSIYRILRKVIPQSRDLDNVLWPEKMGSKYPDNLLNTIENEMIHLQNQQTFILQGNNFDYTYKHLKNYQYRKISHTSVQENNSKINHSKTIIDVEKKNERDKYTDNFNSIV</sequence>
<dbReference type="AlphaFoldDB" id="A0A6C0IKW0"/>
<proteinExistence type="predicted"/>
<protein>
    <submittedName>
        <fullName evidence="1">Uncharacterized protein</fullName>
    </submittedName>
</protein>
<evidence type="ECO:0000313" key="1">
    <source>
        <dbReference type="EMBL" id="QHT93828.1"/>
    </source>
</evidence>
<reference evidence="1" key="1">
    <citation type="journal article" date="2020" name="Nature">
        <title>Giant virus diversity and host interactions through global metagenomics.</title>
        <authorList>
            <person name="Schulz F."/>
            <person name="Roux S."/>
            <person name="Paez-Espino D."/>
            <person name="Jungbluth S."/>
            <person name="Walsh D.A."/>
            <person name="Denef V.J."/>
            <person name="McMahon K.D."/>
            <person name="Konstantinidis K.T."/>
            <person name="Eloe-Fadrosh E.A."/>
            <person name="Kyrpides N.C."/>
            <person name="Woyke T."/>
        </authorList>
    </citation>
    <scope>NUCLEOTIDE SEQUENCE</scope>
    <source>
        <strain evidence="1">GVMAG-M-3300024258-14</strain>
    </source>
</reference>
<accession>A0A6C0IKW0</accession>